<dbReference type="EMBL" id="CADIKL010000049">
    <property type="protein sequence ID" value="CAB3806295.1"/>
    <property type="molecule type" value="Genomic_DNA"/>
</dbReference>
<dbReference type="PANTHER" id="PTHR34400">
    <property type="match status" value="1"/>
</dbReference>
<organism evidence="2 3">
    <name type="scientific">Paraburkholderia caffeinitolerans</name>
    <dbReference type="NCBI Taxonomy" id="1723730"/>
    <lineage>
        <taxon>Bacteria</taxon>
        <taxon>Pseudomonadati</taxon>
        <taxon>Pseudomonadota</taxon>
        <taxon>Betaproteobacteria</taxon>
        <taxon>Burkholderiales</taxon>
        <taxon>Burkholderiaceae</taxon>
        <taxon>Paraburkholderia</taxon>
    </lineage>
</organism>
<dbReference type="InterPro" id="IPR009078">
    <property type="entry name" value="Ferritin-like_SF"/>
</dbReference>
<dbReference type="RefSeq" id="WP_175197883.1">
    <property type="nucleotide sequence ID" value="NZ_CADIKL010000049.1"/>
</dbReference>
<feature type="domain" description="Iminophenyl-pyruvate dimer synthase" evidence="1">
    <location>
        <begin position="19"/>
        <end position="228"/>
    </location>
</feature>
<evidence type="ECO:0000259" key="1">
    <source>
        <dbReference type="Pfam" id="PF12902"/>
    </source>
</evidence>
<proteinExistence type="predicted"/>
<dbReference type="InterPro" id="IPR012347">
    <property type="entry name" value="Ferritin-like"/>
</dbReference>
<name>A0A6J5GU07_9BURK</name>
<dbReference type="SUPFAM" id="SSF47240">
    <property type="entry name" value="Ferritin-like"/>
    <property type="match status" value="1"/>
</dbReference>
<accession>A0A6J5GU07</accession>
<dbReference type="Pfam" id="PF12902">
    <property type="entry name" value="Ferritin-like"/>
    <property type="match status" value="1"/>
</dbReference>
<dbReference type="Proteomes" id="UP000494119">
    <property type="component" value="Unassembled WGS sequence"/>
</dbReference>
<sequence length="347" mass="37708">MIRLAVTKLTSVEDAQSLLQTAIGVEFGTLPPYLYALYSIPPETNPEATQLIRSVALQEMIHMCLACNILNALGGNPVIHVQQYPGPLPGDIGPNNTPLTVHLYPFSRDALAQGMAIEEPENPPDYPVKTAALLAEAAPKAVTIGQFYDALDKFLATLPASTWTPNRNQIVDKQFFPGQLFAVNNYADAHKAITQIVSEGEGTSEGSEYDPLDFQDQPAHYFRFGEVFYERVLTRDPDSQSGYTWGPARLEVTWPPAGRDLTDPALHNFSNEPPAAQAAQAACNAAFTRMFDALQGAVTGVDGALGEAVRFMFDLRMAALHAFSVPLNNGQFAGPAFLYVPNLHGDK</sequence>
<reference evidence="2 3" key="1">
    <citation type="submission" date="2020-04" db="EMBL/GenBank/DDBJ databases">
        <authorList>
            <person name="De Canck E."/>
        </authorList>
    </citation>
    <scope>NUCLEOTIDE SEQUENCE [LARGE SCALE GENOMIC DNA]</scope>
    <source>
        <strain evidence="2 3">LMG 28688</strain>
    </source>
</reference>
<dbReference type="PANTHER" id="PTHR34400:SF4">
    <property type="entry name" value="MEMBRANE PROTEIN"/>
    <property type="match status" value="1"/>
</dbReference>
<dbReference type="InterPro" id="IPR026820">
    <property type="entry name" value="VioB/RebD_dom"/>
</dbReference>
<keyword evidence="3" id="KW-1185">Reference proteome</keyword>
<dbReference type="AlphaFoldDB" id="A0A6J5GU07"/>
<dbReference type="Gene3D" id="1.20.1260.10">
    <property type="match status" value="1"/>
</dbReference>
<evidence type="ECO:0000313" key="3">
    <source>
        <dbReference type="Proteomes" id="UP000494119"/>
    </source>
</evidence>
<protein>
    <recommendedName>
        <fullName evidence="1">Iminophenyl-pyruvate dimer synthase domain-containing protein</fullName>
    </recommendedName>
</protein>
<evidence type="ECO:0000313" key="2">
    <source>
        <dbReference type="EMBL" id="CAB3806295.1"/>
    </source>
</evidence>
<gene>
    <name evidence="2" type="ORF">LMG28688_06327</name>
</gene>